<feature type="region of interest" description="Disordered" evidence="1">
    <location>
        <begin position="29"/>
        <end position="50"/>
    </location>
</feature>
<dbReference type="Proteomes" id="UP000008021">
    <property type="component" value="Chromosome 11"/>
</dbReference>
<reference evidence="3" key="1">
    <citation type="submission" date="2015-04" db="UniProtKB">
        <authorList>
            <consortium name="EnsemblPlants"/>
        </authorList>
    </citation>
    <scope>IDENTIFICATION</scope>
</reference>
<evidence type="ECO:0000259" key="2">
    <source>
        <dbReference type="PROSITE" id="PS50011"/>
    </source>
</evidence>
<dbReference type="InterPro" id="IPR000719">
    <property type="entry name" value="Prot_kinase_dom"/>
</dbReference>
<dbReference type="SUPFAM" id="SSF56112">
    <property type="entry name" value="Protein kinase-like (PK-like)"/>
    <property type="match status" value="1"/>
</dbReference>
<accession>A0A0E0F8D7</accession>
<sequence>MISHADLTRRLEKLANSAALSACSSQEVLASSSTNHSNPEARAEEVNDEFEKGKVVTHSINDVERHEAERRFPAADATKAHIVPRAIELSTLSEVATATMNFSPDRKIYAGSFGNVYKGMLPDGQEVAIKRKRVDSGARGTDAFHAEVRVLSPLHHKHIIRLVGCCVMDKEEHPFWKKKIVEERILIFEYMKNGSLSDHLHGPSTSSSSSSSYSPSPVVSSWKTRIEILLGVSRAIEYLHSYAVPPVIHHGIRPSNILLDSSWSPRLSSFDVAVQVGCFGEVEAGEISSSTTVFGTLGYLDPEYLVTGQVRPASDVYSFGVVMLEVLSGRGPIFYSMEHGDGPMDLVCQALPLIDAGQLLHLLDRRPAEEPTPRQLEAADLVARTAAHCLQENGDDRPAMSDVVTRLQAALELVRCDDE</sequence>
<dbReference type="EnsemblPlants" id="OMERI11G18220.2">
    <property type="protein sequence ID" value="OMERI11G18220.2"/>
    <property type="gene ID" value="OMERI11G18220"/>
</dbReference>
<dbReference type="GO" id="GO:0004672">
    <property type="term" value="F:protein kinase activity"/>
    <property type="evidence" value="ECO:0007669"/>
    <property type="project" value="InterPro"/>
</dbReference>
<name>A0A0E0F8D7_9ORYZ</name>
<organism evidence="3">
    <name type="scientific">Oryza meridionalis</name>
    <dbReference type="NCBI Taxonomy" id="40149"/>
    <lineage>
        <taxon>Eukaryota</taxon>
        <taxon>Viridiplantae</taxon>
        <taxon>Streptophyta</taxon>
        <taxon>Embryophyta</taxon>
        <taxon>Tracheophyta</taxon>
        <taxon>Spermatophyta</taxon>
        <taxon>Magnoliopsida</taxon>
        <taxon>Liliopsida</taxon>
        <taxon>Poales</taxon>
        <taxon>Poaceae</taxon>
        <taxon>BOP clade</taxon>
        <taxon>Oryzoideae</taxon>
        <taxon>Oryzeae</taxon>
        <taxon>Oryzinae</taxon>
        <taxon>Oryza</taxon>
    </lineage>
</organism>
<dbReference type="PANTHER" id="PTHR46146">
    <property type="entry name" value="SERINE/THREONINE-PROTEIN KINASE-LIKE PROTEIN CCR4"/>
    <property type="match status" value="1"/>
</dbReference>
<protein>
    <recommendedName>
        <fullName evidence="2">Protein kinase domain-containing protein</fullName>
    </recommendedName>
</protein>
<evidence type="ECO:0000313" key="4">
    <source>
        <dbReference type="Proteomes" id="UP000008021"/>
    </source>
</evidence>
<dbReference type="Gene3D" id="3.30.200.20">
    <property type="entry name" value="Phosphorylase Kinase, domain 1"/>
    <property type="match status" value="1"/>
</dbReference>
<dbReference type="PROSITE" id="PS50011">
    <property type="entry name" value="PROTEIN_KINASE_DOM"/>
    <property type="match status" value="1"/>
</dbReference>
<dbReference type="AlphaFoldDB" id="A0A0E0F8D7"/>
<feature type="compositionally biased region" description="Basic and acidic residues" evidence="1">
    <location>
        <begin position="39"/>
        <end position="50"/>
    </location>
</feature>
<feature type="domain" description="Protein kinase" evidence="2">
    <location>
        <begin position="102"/>
        <end position="411"/>
    </location>
</feature>
<dbReference type="PANTHER" id="PTHR46146:SF7">
    <property type="entry name" value="OS11G0664000 PROTEIN"/>
    <property type="match status" value="1"/>
</dbReference>
<dbReference type="Pfam" id="PF07714">
    <property type="entry name" value="PK_Tyr_Ser-Thr"/>
    <property type="match status" value="1"/>
</dbReference>
<evidence type="ECO:0000313" key="3">
    <source>
        <dbReference type="EnsemblPlants" id="OMERI11G18220.2"/>
    </source>
</evidence>
<dbReference type="Gene3D" id="1.10.510.10">
    <property type="entry name" value="Transferase(Phosphotransferase) domain 1"/>
    <property type="match status" value="1"/>
</dbReference>
<dbReference type="InterPro" id="IPR001245">
    <property type="entry name" value="Ser-Thr/Tyr_kinase_cat_dom"/>
</dbReference>
<dbReference type="GO" id="GO:0005524">
    <property type="term" value="F:ATP binding"/>
    <property type="evidence" value="ECO:0007669"/>
    <property type="project" value="InterPro"/>
</dbReference>
<proteinExistence type="predicted"/>
<keyword evidence="4" id="KW-1185">Reference proteome</keyword>
<feature type="compositionally biased region" description="Polar residues" evidence="1">
    <location>
        <begin position="29"/>
        <end position="38"/>
    </location>
</feature>
<reference evidence="3" key="2">
    <citation type="submission" date="2018-05" db="EMBL/GenBank/DDBJ databases">
        <title>OmerRS3 (Oryza meridionalis Reference Sequence Version 3).</title>
        <authorList>
            <person name="Zhang J."/>
            <person name="Kudrna D."/>
            <person name="Lee S."/>
            <person name="Talag J."/>
            <person name="Welchert J."/>
            <person name="Wing R.A."/>
        </authorList>
    </citation>
    <scope>NUCLEOTIDE SEQUENCE [LARGE SCALE GENOMIC DNA]</scope>
    <source>
        <strain evidence="3">cv. OR44</strain>
    </source>
</reference>
<evidence type="ECO:0000256" key="1">
    <source>
        <dbReference type="SAM" id="MobiDB-lite"/>
    </source>
</evidence>
<dbReference type="InterPro" id="IPR011009">
    <property type="entry name" value="Kinase-like_dom_sf"/>
</dbReference>
<dbReference type="Gramene" id="OMERI11G18220.2">
    <property type="protein sequence ID" value="OMERI11G18220.2"/>
    <property type="gene ID" value="OMERI11G18220"/>
</dbReference>